<keyword evidence="2" id="KW-0645">Protease</keyword>
<dbReference type="Gene3D" id="3.30.70.1070">
    <property type="entry name" value="Sporulation related repeat"/>
    <property type="match status" value="1"/>
</dbReference>
<keyword evidence="3" id="KW-0378">Hydrolase</keyword>
<dbReference type="GO" id="GO:0042834">
    <property type="term" value="F:peptidoglycan binding"/>
    <property type="evidence" value="ECO:0007669"/>
    <property type="project" value="InterPro"/>
</dbReference>
<dbReference type="GO" id="GO:0006508">
    <property type="term" value="P:proteolysis"/>
    <property type="evidence" value="ECO:0007669"/>
    <property type="project" value="UniProtKB-KW"/>
</dbReference>
<evidence type="ECO:0000256" key="2">
    <source>
        <dbReference type="ARBA" id="ARBA00022670"/>
    </source>
</evidence>
<comment type="similarity">
    <text evidence="1">Belongs to the peptidase C40 family.</text>
</comment>
<feature type="domain" description="NlpC/P60" evidence="7">
    <location>
        <begin position="149"/>
        <end position="273"/>
    </location>
</feature>
<dbReference type="InterPro" id="IPR038765">
    <property type="entry name" value="Papain-like_cys_pep_sf"/>
</dbReference>
<evidence type="ECO:0000313" key="9">
    <source>
        <dbReference type="Proteomes" id="UP000002534"/>
    </source>
</evidence>
<dbReference type="MEROPS" id="C40.006"/>
<evidence type="ECO:0000313" key="8">
    <source>
        <dbReference type="EMBL" id="ABA88618.1"/>
    </source>
</evidence>
<dbReference type="InterPro" id="IPR007730">
    <property type="entry name" value="SPOR-like_dom"/>
</dbReference>
<dbReference type="EMBL" id="CP000142">
    <property type="protein sequence ID" value="ABA88618.1"/>
    <property type="molecule type" value="Genomic_DNA"/>
</dbReference>
<protein>
    <submittedName>
        <fullName evidence="8">Peptidoglycan-binding lipoprotein, SPOR and NLPC_P60 domain-containing</fullName>
    </submittedName>
</protein>
<keyword evidence="8" id="KW-0449">Lipoprotein</keyword>
<reference evidence="8 9" key="2">
    <citation type="journal article" date="2012" name="BMC Genomics">
        <title>The genome of Pelobacter carbinolicus reveals surprising metabolic capabilities and physiological features.</title>
        <authorList>
            <person name="Aklujkar M."/>
            <person name="Haveman S.A."/>
            <person name="Didonato R.Jr."/>
            <person name="Chertkov O."/>
            <person name="Han C.S."/>
            <person name="Land M.L."/>
            <person name="Brown P."/>
            <person name="Lovley D.R."/>
        </authorList>
    </citation>
    <scope>NUCLEOTIDE SEQUENCE [LARGE SCALE GENOMIC DNA]</scope>
    <source>
        <strain evidence="9">DSM 2380 / NBRC 103641 / GraBd1</strain>
    </source>
</reference>
<evidence type="ECO:0000256" key="4">
    <source>
        <dbReference type="ARBA" id="ARBA00022807"/>
    </source>
</evidence>
<dbReference type="AlphaFoldDB" id="Q3A4T9"/>
<accession>Q3A4T9</accession>
<dbReference type="PROSITE" id="PS51935">
    <property type="entry name" value="NLPC_P60"/>
    <property type="match status" value="1"/>
</dbReference>
<keyword evidence="9" id="KW-1185">Reference proteome</keyword>
<dbReference type="STRING" id="338963.Pcar_1371"/>
<dbReference type="InterPro" id="IPR000064">
    <property type="entry name" value="NLP_P60_dom"/>
</dbReference>
<dbReference type="HOGENOM" id="CLU_016043_1_5_7"/>
<evidence type="ECO:0000256" key="1">
    <source>
        <dbReference type="ARBA" id="ARBA00007074"/>
    </source>
</evidence>
<dbReference type="InterPro" id="IPR051202">
    <property type="entry name" value="Peptidase_C40"/>
</dbReference>
<keyword evidence="4" id="KW-0788">Thiol protease</keyword>
<dbReference type="RefSeq" id="WP_011341098.1">
    <property type="nucleotide sequence ID" value="NC_007498.2"/>
</dbReference>
<dbReference type="KEGG" id="pca:Pcar_1371"/>
<dbReference type="Pfam" id="PF05036">
    <property type="entry name" value="SPOR"/>
    <property type="match status" value="1"/>
</dbReference>
<name>Q3A4T9_SYNC1</name>
<proteinExistence type="inferred from homology"/>
<feature type="domain" description="SPOR" evidence="6">
    <location>
        <begin position="58"/>
        <end position="134"/>
    </location>
</feature>
<dbReference type="GO" id="GO:0008234">
    <property type="term" value="F:cysteine-type peptidase activity"/>
    <property type="evidence" value="ECO:0007669"/>
    <property type="project" value="UniProtKB-KW"/>
</dbReference>
<dbReference type="InterPro" id="IPR036680">
    <property type="entry name" value="SPOR-like_sf"/>
</dbReference>
<dbReference type="eggNOG" id="COG0791">
    <property type="taxonomic scope" value="Bacteria"/>
</dbReference>
<organism evidence="8 9">
    <name type="scientific">Syntrophotalea carbinolica (strain DSM 2380 / NBRC 103641 / GraBd1)</name>
    <name type="common">Pelobacter carbinolicus</name>
    <dbReference type="NCBI Taxonomy" id="338963"/>
    <lineage>
        <taxon>Bacteria</taxon>
        <taxon>Pseudomonadati</taxon>
        <taxon>Thermodesulfobacteriota</taxon>
        <taxon>Desulfuromonadia</taxon>
        <taxon>Desulfuromonadales</taxon>
        <taxon>Syntrophotaleaceae</taxon>
        <taxon>Syntrophotalea</taxon>
    </lineage>
</organism>
<feature type="signal peptide" evidence="5">
    <location>
        <begin position="1"/>
        <end position="24"/>
    </location>
</feature>
<reference evidence="9" key="1">
    <citation type="submission" date="2005-10" db="EMBL/GenBank/DDBJ databases">
        <title>Complete sequence of Pelobacter carbinolicus DSM 2380.</title>
        <authorList>
            <person name="Copeland A."/>
            <person name="Lucas S."/>
            <person name="Lapidus A."/>
            <person name="Barry K."/>
            <person name="Detter J.C."/>
            <person name="Glavina T."/>
            <person name="Hammon N."/>
            <person name="Israni S."/>
            <person name="Pitluck S."/>
            <person name="Chertkov O."/>
            <person name="Schmutz J."/>
            <person name="Larimer F."/>
            <person name="Land M."/>
            <person name="Kyrpides N."/>
            <person name="Ivanova N."/>
            <person name="Richardson P."/>
        </authorList>
    </citation>
    <scope>NUCLEOTIDE SEQUENCE [LARGE SCALE GENOMIC DNA]</scope>
    <source>
        <strain evidence="9">DSM 2380 / NBRC 103641 / GraBd1</strain>
    </source>
</reference>
<dbReference type="Pfam" id="PF00877">
    <property type="entry name" value="NLPC_P60"/>
    <property type="match status" value="1"/>
</dbReference>
<evidence type="ECO:0000259" key="6">
    <source>
        <dbReference type="PROSITE" id="PS51724"/>
    </source>
</evidence>
<evidence type="ECO:0000256" key="3">
    <source>
        <dbReference type="ARBA" id="ARBA00022801"/>
    </source>
</evidence>
<keyword evidence="5" id="KW-0732">Signal</keyword>
<dbReference type="PANTHER" id="PTHR47053">
    <property type="entry name" value="MUREIN DD-ENDOPEPTIDASE MEPH-RELATED"/>
    <property type="match status" value="1"/>
</dbReference>
<evidence type="ECO:0000259" key="7">
    <source>
        <dbReference type="PROSITE" id="PS51935"/>
    </source>
</evidence>
<gene>
    <name evidence="8" type="ordered locus">Pcar_1371</name>
</gene>
<feature type="chain" id="PRO_5004223598" evidence="5">
    <location>
        <begin position="25"/>
        <end position="273"/>
    </location>
</feature>
<dbReference type="Proteomes" id="UP000002534">
    <property type="component" value="Chromosome"/>
</dbReference>
<dbReference type="PANTHER" id="PTHR47053:SF1">
    <property type="entry name" value="MUREIN DD-ENDOPEPTIDASE MEPH-RELATED"/>
    <property type="match status" value="1"/>
</dbReference>
<dbReference type="PROSITE" id="PS51724">
    <property type="entry name" value="SPOR"/>
    <property type="match status" value="1"/>
</dbReference>
<sequence length="273" mass="30503">MFGNHSPKRIFSVCIIGVISLALSACSQHHANIAPHRPSKTIKSVRDAPSDVPSKGVALRKMGFSVQVGAFAHIENAVRFEQTLEKRGIDAYYFRHDSGLFKVRFSNHESYQAARSEAERMQDQGLIGNFFIVIPESYAVARMQGAQTAPLREELVRTARGFLGVPYRWGGTDIDNGFDCSGLTMVCYRLNGLNLPRVSRVQYGAGRWVSKETMRKGDLVFFATNGGKRVSHVGMYIGNNRFIHAPRTGKTVRVEKMSNPYFSRTFVGARSYL</sequence>
<dbReference type="Gene3D" id="3.90.1720.10">
    <property type="entry name" value="endopeptidase domain like (from Nostoc punctiforme)"/>
    <property type="match status" value="1"/>
</dbReference>
<dbReference type="SUPFAM" id="SSF54001">
    <property type="entry name" value="Cysteine proteinases"/>
    <property type="match status" value="1"/>
</dbReference>
<dbReference type="SUPFAM" id="SSF110997">
    <property type="entry name" value="Sporulation related repeat"/>
    <property type="match status" value="1"/>
</dbReference>
<evidence type="ECO:0000256" key="5">
    <source>
        <dbReference type="SAM" id="SignalP"/>
    </source>
</evidence>